<dbReference type="GO" id="GO:0005886">
    <property type="term" value="C:plasma membrane"/>
    <property type="evidence" value="ECO:0007669"/>
    <property type="project" value="TreeGrafter"/>
</dbReference>
<feature type="domain" description="DAGKc" evidence="13">
    <location>
        <begin position="1"/>
        <end position="134"/>
    </location>
</feature>
<dbReference type="Proteomes" id="UP000530850">
    <property type="component" value="Unassembled WGS sequence"/>
</dbReference>
<keyword evidence="12" id="KW-1208">Phospholipid metabolism</keyword>
<keyword evidence="7 14" id="KW-0418">Kinase</keyword>
<dbReference type="GO" id="GO:0008654">
    <property type="term" value="P:phospholipid biosynthetic process"/>
    <property type="evidence" value="ECO:0007669"/>
    <property type="project" value="UniProtKB-KW"/>
</dbReference>
<evidence type="ECO:0000259" key="13">
    <source>
        <dbReference type="PROSITE" id="PS50146"/>
    </source>
</evidence>
<gene>
    <name evidence="15" type="ORF">E5982_08375</name>
    <name evidence="14" type="ORF">FHR31_001277</name>
</gene>
<name>A0A3N0ABA5_9ACTN</name>
<keyword evidence="16" id="KW-1185">Reference proteome</keyword>
<dbReference type="EMBL" id="JACHYA010000003">
    <property type="protein sequence ID" value="MBB3171459.1"/>
    <property type="molecule type" value="Genomic_DNA"/>
</dbReference>
<keyword evidence="11" id="KW-0594">Phospholipid biosynthesis</keyword>
<evidence type="ECO:0000313" key="14">
    <source>
        <dbReference type="EMBL" id="MBB3171459.1"/>
    </source>
</evidence>
<dbReference type="GO" id="GO:0004143">
    <property type="term" value="F:ATP-dependent diacylglycerol kinase activity"/>
    <property type="evidence" value="ECO:0007669"/>
    <property type="project" value="TreeGrafter"/>
</dbReference>
<proteinExistence type="inferred from homology"/>
<dbReference type="SUPFAM" id="SSF111331">
    <property type="entry name" value="NAD kinase/diacylglycerol kinase-like"/>
    <property type="match status" value="1"/>
</dbReference>
<dbReference type="PANTHER" id="PTHR12358">
    <property type="entry name" value="SPHINGOSINE KINASE"/>
    <property type="match status" value="1"/>
</dbReference>
<comment type="similarity">
    <text evidence="2">Belongs to the diacylglycerol/lipid kinase family.</text>
</comment>
<dbReference type="PROSITE" id="PS50146">
    <property type="entry name" value="DAGK"/>
    <property type="match status" value="1"/>
</dbReference>
<evidence type="ECO:0000256" key="11">
    <source>
        <dbReference type="ARBA" id="ARBA00023209"/>
    </source>
</evidence>
<evidence type="ECO:0000256" key="6">
    <source>
        <dbReference type="ARBA" id="ARBA00022741"/>
    </source>
</evidence>
<organism evidence="14 17">
    <name type="scientific">Parvibacter caecicola</name>
    <dbReference type="NCBI Taxonomy" id="747645"/>
    <lineage>
        <taxon>Bacteria</taxon>
        <taxon>Bacillati</taxon>
        <taxon>Actinomycetota</taxon>
        <taxon>Coriobacteriia</taxon>
        <taxon>Coriobacteriales</taxon>
        <taxon>Coriobacteriaceae</taxon>
        <taxon>Parvibacter</taxon>
    </lineage>
</organism>
<dbReference type="Gene3D" id="3.40.50.10330">
    <property type="entry name" value="Probable inorganic polyphosphate/atp-NAD kinase, domain 1"/>
    <property type="match status" value="1"/>
</dbReference>
<accession>A0A3N0ABA5</accession>
<dbReference type="Proteomes" id="UP000309454">
    <property type="component" value="Unassembled WGS sequence"/>
</dbReference>
<dbReference type="Pfam" id="PF19279">
    <property type="entry name" value="YegS_C"/>
    <property type="match status" value="1"/>
</dbReference>
<dbReference type="InterPro" id="IPR017438">
    <property type="entry name" value="ATP-NAD_kinase_N"/>
</dbReference>
<keyword evidence="3" id="KW-0444">Lipid biosynthesis</keyword>
<dbReference type="PANTHER" id="PTHR12358:SF106">
    <property type="entry name" value="LIPID KINASE YEGS"/>
    <property type="match status" value="1"/>
</dbReference>
<dbReference type="InterPro" id="IPR045540">
    <property type="entry name" value="YegS/DAGK_C"/>
</dbReference>
<dbReference type="GeneID" id="93356659"/>
<evidence type="ECO:0000313" key="16">
    <source>
        <dbReference type="Proteomes" id="UP000309454"/>
    </source>
</evidence>
<dbReference type="EMBL" id="SSTM01000006">
    <property type="protein sequence ID" value="TJW09850.1"/>
    <property type="molecule type" value="Genomic_DNA"/>
</dbReference>
<dbReference type="GO" id="GO:0005524">
    <property type="term" value="F:ATP binding"/>
    <property type="evidence" value="ECO:0007669"/>
    <property type="project" value="UniProtKB-KW"/>
</dbReference>
<comment type="caution">
    <text evidence="14">The sequence shown here is derived from an EMBL/GenBank/DDBJ whole genome shotgun (WGS) entry which is preliminary data.</text>
</comment>
<dbReference type="InterPro" id="IPR016064">
    <property type="entry name" value="NAD/diacylglycerol_kinase_sf"/>
</dbReference>
<keyword evidence="8" id="KW-0067">ATP-binding</keyword>
<dbReference type="InterPro" id="IPR005218">
    <property type="entry name" value="Diacylglycerol/lipid_kinase"/>
</dbReference>
<dbReference type="NCBIfam" id="TIGR00147">
    <property type="entry name" value="YegS/Rv2252/BmrU family lipid kinase"/>
    <property type="match status" value="1"/>
</dbReference>
<keyword evidence="5" id="KW-0479">Metal-binding</keyword>
<evidence type="ECO:0000256" key="9">
    <source>
        <dbReference type="ARBA" id="ARBA00022842"/>
    </source>
</evidence>
<evidence type="ECO:0000256" key="12">
    <source>
        <dbReference type="ARBA" id="ARBA00023264"/>
    </source>
</evidence>
<keyword evidence="10" id="KW-0443">Lipid metabolism</keyword>
<protein>
    <submittedName>
        <fullName evidence="15">Diacylglycerol kinase family lipid kinase</fullName>
    </submittedName>
    <submittedName>
        <fullName evidence="14">YegS/Rv2252/BmrU family lipid kinase</fullName>
    </submittedName>
</protein>
<evidence type="ECO:0000256" key="3">
    <source>
        <dbReference type="ARBA" id="ARBA00022516"/>
    </source>
</evidence>
<reference evidence="15 16" key="1">
    <citation type="submission" date="2019-04" db="EMBL/GenBank/DDBJ databases">
        <title>Microbes associate with the intestines of laboratory mice.</title>
        <authorList>
            <person name="Navarre W."/>
            <person name="Wong E."/>
            <person name="Huang K.C."/>
            <person name="Tropini C."/>
            <person name="Ng K."/>
            <person name="Yu B."/>
        </authorList>
    </citation>
    <scope>NUCLEOTIDE SEQUENCE [LARGE SCALE GENOMIC DNA]</scope>
    <source>
        <strain evidence="15 16">NM48_B13</strain>
    </source>
</reference>
<dbReference type="GO" id="GO:0046872">
    <property type="term" value="F:metal ion binding"/>
    <property type="evidence" value="ECO:0007669"/>
    <property type="project" value="UniProtKB-KW"/>
</dbReference>
<dbReference type="RefSeq" id="WP_123185350.1">
    <property type="nucleotide sequence ID" value="NZ_CANPEU010000014.1"/>
</dbReference>
<evidence type="ECO:0000256" key="2">
    <source>
        <dbReference type="ARBA" id="ARBA00005983"/>
    </source>
</evidence>
<dbReference type="OrthoDB" id="142078at2"/>
<keyword evidence="4" id="KW-0808">Transferase</keyword>
<dbReference type="Gene3D" id="2.60.200.40">
    <property type="match status" value="1"/>
</dbReference>
<comment type="cofactor">
    <cofactor evidence="1">
        <name>Mg(2+)</name>
        <dbReference type="ChEBI" id="CHEBI:18420"/>
    </cofactor>
</comment>
<evidence type="ECO:0000256" key="8">
    <source>
        <dbReference type="ARBA" id="ARBA00022840"/>
    </source>
</evidence>
<dbReference type="AlphaFoldDB" id="A0A3N0ABA5"/>
<evidence type="ECO:0000256" key="5">
    <source>
        <dbReference type="ARBA" id="ARBA00022723"/>
    </source>
</evidence>
<dbReference type="SMART" id="SM00046">
    <property type="entry name" value="DAGKc"/>
    <property type="match status" value="1"/>
</dbReference>
<evidence type="ECO:0000256" key="10">
    <source>
        <dbReference type="ARBA" id="ARBA00023098"/>
    </source>
</evidence>
<evidence type="ECO:0000256" key="4">
    <source>
        <dbReference type="ARBA" id="ARBA00022679"/>
    </source>
</evidence>
<evidence type="ECO:0000313" key="15">
    <source>
        <dbReference type="EMBL" id="TJW09850.1"/>
    </source>
</evidence>
<dbReference type="Pfam" id="PF00781">
    <property type="entry name" value="DAGK_cat"/>
    <property type="match status" value="1"/>
</dbReference>
<evidence type="ECO:0000256" key="1">
    <source>
        <dbReference type="ARBA" id="ARBA00001946"/>
    </source>
</evidence>
<dbReference type="InterPro" id="IPR050187">
    <property type="entry name" value="Lipid_Phosphate_FormReg"/>
</dbReference>
<evidence type="ECO:0000313" key="17">
    <source>
        <dbReference type="Proteomes" id="UP000530850"/>
    </source>
</evidence>
<dbReference type="InterPro" id="IPR001206">
    <property type="entry name" value="Diacylglycerol_kinase_cat_dom"/>
</dbReference>
<keyword evidence="6" id="KW-0547">Nucleotide-binding</keyword>
<keyword evidence="9" id="KW-0460">Magnesium</keyword>
<reference evidence="14 17" key="2">
    <citation type="submission" date="2020-08" db="EMBL/GenBank/DDBJ databases">
        <title>Sequencing the genomes of 1000 actinobacteria strains.</title>
        <authorList>
            <person name="Klenk H.-P."/>
        </authorList>
    </citation>
    <scope>NUCLEOTIDE SEQUENCE [LARGE SCALE GENOMIC DNA]</scope>
    <source>
        <strain evidence="14 17">DSM 22242</strain>
    </source>
</reference>
<sequence>MLGKTLLIANPAAQNGEGARAAREVAGLLKERLGEGRLEVSTTLYPYHAAEIAASARGFDSVVALGGDGIIHETVNGLMKVDAAERPALGVVPVGSGNDFAKTLRISPKLPQAVAQLADAQPVPMDLGLVNGRFFVETLSFGLDAAIALDTVQRRQRTGATGTKLYLAAALDQLINHLERYRYRIALDGGAAESGEMYLMAVQNGITYGGGFAICPHASLADGQFDICIARPPLAKPKAVAVLLMAKDGHHMGFKNLQFSRAREVEVTFDRSVPAQVDGEDLTGSSFRVSMAPRALKVLAPKGWQSNSAFSQRPEGYPAPVPVTGKYVDVPAQ</sequence>
<evidence type="ECO:0000256" key="7">
    <source>
        <dbReference type="ARBA" id="ARBA00022777"/>
    </source>
</evidence>